<evidence type="ECO:0000313" key="2">
    <source>
        <dbReference type="EMBL" id="HED10029.1"/>
    </source>
</evidence>
<gene>
    <name evidence="2" type="ORF">ENJ10_05030</name>
</gene>
<accession>A0A7V1LL70</accession>
<dbReference type="NCBIfam" id="TIGR01444">
    <property type="entry name" value="fkbM_fam"/>
    <property type="match status" value="1"/>
</dbReference>
<dbReference type="PANTHER" id="PTHR34203">
    <property type="entry name" value="METHYLTRANSFERASE, FKBM FAMILY PROTEIN"/>
    <property type="match status" value="1"/>
</dbReference>
<comment type="caution">
    <text evidence="2">The sequence shown here is derived from an EMBL/GenBank/DDBJ whole genome shotgun (WGS) entry which is preliminary data.</text>
</comment>
<keyword evidence="2" id="KW-0808">Transferase</keyword>
<protein>
    <submittedName>
        <fullName evidence="2">FkbM family methyltransferase</fullName>
    </submittedName>
</protein>
<dbReference type="InterPro" id="IPR006342">
    <property type="entry name" value="FkbM_mtfrase"/>
</dbReference>
<dbReference type="InterPro" id="IPR052514">
    <property type="entry name" value="SAM-dependent_MTase"/>
</dbReference>
<dbReference type="GO" id="GO:0032259">
    <property type="term" value="P:methylation"/>
    <property type="evidence" value="ECO:0007669"/>
    <property type="project" value="UniProtKB-KW"/>
</dbReference>
<dbReference type="SUPFAM" id="SSF53335">
    <property type="entry name" value="S-adenosyl-L-methionine-dependent methyltransferases"/>
    <property type="match status" value="1"/>
</dbReference>
<dbReference type="Proteomes" id="UP000886005">
    <property type="component" value="Unassembled WGS sequence"/>
</dbReference>
<dbReference type="PANTHER" id="PTHR34203:SF15">
    <property type="entry name" value="SLL1173 PROTEIN"/>
    <property type="match status" value="1"/>
</dbReference>
<dbReference type="Gene3D" id="3.40.50.150">
    <property type="entry name" value="Vaccinia Virus protein VP39"/>
    <property type="match status" value="1"/>
</dbReference>
<dbReference type="EMBL" id="DRLD01000137">
    <property type="protein sequence ID" value="HED10029.1"/>
    <property type="molecule type" value="Genomic_DNA"/>
</dbReference>
<dbReference type="AlphaFoldDB" id="A0A7V1LL70"/>
<dbReference type="Pfam" id="PF05050">
    <property type="entry name" value="Methyltransf_21"/>
    <property type="match status" value="1"/>
</dbReference>
<reference evidence="2" key="1">
    <citation type="journal article" date="2020" name="mSystems">
        <title>Genome- and Community-Level Interaction Insights into Carbon Utilization and Element Cycling Functions of Hydrothermarchaeota in Hydrothermal Sediment.</title>
        <authorList>
            <person name="Zhou Z."/>
            <person name="Liu Y."/>
            <person name="Xu W."/>
            <person name="Pan J."/>
            <person name="Luo Z.H."/>
            <person name="Li M."/>
        </authorList>
    </citation>
    <scope>NUCLEOTIDE SEQUENCE [LARGE SCALE GENOMIC DNA]</scope>
    <source>
        <strain evidence="2">HyVt-456</strain>
    </source>
</reference>
<evidence type="ECO:0000259" key="1">
    <source>
        <dbReference type="Pfam" id="PF05050"/>
    </source>
</evidence>
<dbReference type="GO" id="GO:0008168">
    <property type="term" value="F:methyltransferase activity"/>
    <property type="evidence" value="ECO:0007669"/>
    <property type="project" value="UniProtKB-KW"/>
</dbReference>
<organism evidence="2">
    <name type="scientific">Caldithrix abyssi</name>
    <dbReference type="NCBI Taxonomy" id="187145"/>
    <lineage>
        <taxon>Bacteria</taxon>
        <taxon>Pseudomonadati</taxon>
        <taxon>Calditrichota</taxon>
        <taxon>Calditrichia</taxon>
        <taxon>Calditrichales</taxon>
        <taxon>Calditrichaceae</taxon>
        <taxon>Caldithrix</taxon>
    </lineage>
</organism>
<feature type="domain" description="Methyltransferase FkbM" evidence="1">
    <location>
        <begin position="56"/>
        <end position="224"/>
    </location>
</feature>
<keyword evidence="2" id="KW-0489">Methyltransferase</keyword>
<sequence length="265" mass="30643">MKKNLKSLFVALIGPERYHHYITFSEQLIKSLQPFNGTGKGIMAGELIKKGDVILDIGANIGRFVSFACPLIKREGRMVCFEPVTHCRRVLEWMLKLRRCFRASVVPVALSDRVDTLEIAIPVKRGWKLQTSTAHICRAPEENCRLEKVPVLPLDHFCRENKLDRIDFIKCDTEGYEYFVFRGAQKVLSSHKPAIYCEIEEPYVRRQGLEPNAVFDILKKLGYRAFLSVGDDRLKPVDSYSRRGDYFFLHHTKITPRLKNYYISA</sequence>
<proteinExistence type="predicted"/>
<name>A0A7V1LL70_CALAY</name>
<dbReference type="InterPro" id="IPR029063">
    <property type="entry name" value="SAM-dependent_MTases_sf"/>
</dbReference>